<name>A0A151RGP9_CAJCA</name>
<organism evidence="4 5">
    <name type="scientific">Cajanus cajan</name>
    <name type="common">Pigeon pea</name>
    <name type="synonym">Cajanus indicus</name>
    <dbReference type="NCBI Taxonomy" id="3821"/>
    <lineage>
        <taxon>Eukaryota</taxon>
        <taxon>Viridiplantae</taxon>
        <taxon>Streptophyta</taxon>
        <taxon>Embryophyta</taxon>
        <taxon>Tracheophyta</taxon>
        <taxon>Spermatophyta</taxon>
        <taxon>Magnoliopsida</taxon>
        <taxon>eudicotyledons</taxon>
        <taxon>Gunneridae</taxon>
        <taxon>Pentapetalae</taxon>
        <taxon>rosids</taxon>
        <taxon>fabids</taxon>
        <taxon>Fabales</taxon>
        <taxon>Fabaceae</taxon>
        <taxon>Papilionoideae</taxon>
        <taxon>50 kb inversion clade</taxon>
        <taxon>NPAAA clade</taxon>
        <taxon>indigoferoid/millettioid clade</taxon>
        <taxon>Phaseoleae</taxon>
        <taxon>Cajanus</taxon>
    </lineage>
</organism>
<evidence type="ECO:0000313" key="4">
    <source>
        <dbReference type="EMBL" id="KYP41746.1"/>
    </source>
</evidence>
<dbReference type="Gene3D" id="3.10.20.370">
    <property type="match status" value="1"/>
</dbReference>
<evidence type="ECO:0000259" key="3">
    <source>
        <dbReference type="Pfam" id="PF17919"/>
    </source>
</evidence>
<dbReference type="InterPro" id="IPR043128">
    <property type="entry name" value="Rev_trsase/Diguanyl_cyclase"/>
</dbReference>
<dbReference type="EMBL" id="KQ483754">
    <property type="protein sequence ID" value="KYP41746.1"/>
    <property type="molecule type" value="Genomic_DNA"/>
</dbReference>
<dbReference type="CDD" id="cd01647">
    <property type="entry name" value="RT_LTR"/>
    <property type="match status" value="1"/>
</dbReference>
<dbReference type="PANTHER" id="PTHR37984">
    <property type="entry name" value="PROTEIN CBG26694"/>
    <property type="match status" value="1"/>
</dbReference>
<dbReference type="OMA" id="WTEQITI"/>
<gene>
    <name evidence="4" type="ORF">KK1_036854</name>
</gene>
<dbReference type="Gene3D" id="3.30.70.270">
    <property type="match status" value="1"/>
</dbReference>
<dbReference type="InterPro" id="IPR000477">
    <property type="entry name" value="RT_dom"/>
</dbReference>
<proteinExistence type="predicted"/>
<dbReference type="Gramene" id="C.cajan_30075.t">
    <property type="protein sequence ID" value="C.cajan_30075.t"/>
    <property type="gene ID" value="C.cajan_30075"/>
</dbReference>
<evidence type="ECO:0000313" key="5">
    <source>
        <dbReference type="Proteomes" id="UP000075243"/>
    </source>
</evidence>
<protein>
    <submittedName>
        <fullName evidence="4">Retrovirus-related Pol polyprotein from transposon 297 family</fullName>
    </submittedName>
</protein>
<feature type="domain" description="Reverse transcriptase/retrotransposon-derived protein RNase H-like" evidence="3">
    <location>
        <begin position="174"/>
        <end position="268"/>
    </location>
</feature>
<dbReference type="PANTHER" id="PTHR37984:SF5">
    <property type="entry name" value="PROTEIN NYNRIN-LIKE"/>
    <property type="match status" value="1"/>
</dbReference>
<dbReference type="Proteomes" id="UP000075243">
    <property type="component" value="Unassembled WGS sequence"/>
</dbReference>
<dbReference type="FunFam" id="3.30.70.270:FF:000020">
    <property type="entry name" value="Transposon Tf2-6 polyprotein-like Protein"/>
    <property type="match status" value="1"/>
</dbReference>
<evidence type="ECO:0000256" key="1">
    <source>
        <dbReference type="ARBA" id="ARBA00023268"/>
    </source>
</evidence>
<dbReference type="Pfam" id="PF00078">
    <property type="entry name" value="RVT_1"/>
    <property type="match status" value="1"/>
</dbReference>
<keyword evidence="1" id="KW-0511">Multifunctional enzyme</keyword>
<sequence length="280" mass="31956">MLLYTYKTIFDVPASLPPNRSQNHSILLVKGASPVKVRPYRYPHSRKDQIEVMIADMLKKGIIVPSTSPFSSPIILVKKKDGTWRFCVDYKALNAITVKDSFPIPTVDELIDELHGTNYFSKLDLRSGYHQILTQNSFLRGFLGLTGYYRKFIKGYASIDAPLSSLLQKDNFYWTEQITITFENLKAAITRAPVLALPDFSKLFTLETDASGMGIGIVLSQEQHPIAFFSKKLTPRMQRQSAYTREFYAITEAVAKFRHYLLGHRFVIKTDQRSLKSLTD</sequence>
<dbReference type="FunFam" id="3.10.20.370:FF:000001">
    <property type="entry name" value="Retrovirus-related Pol polyprotein from transposon 17.6-like protein"/>
    <property type="match status" value="1"/>
</dbReference>
<accession>A0A151RGP9</accession>
<dbReference type="GO" id="GO:0003824">
    <property type="term" value="F:catalytic activity"/>
    <property type="evidence" value="ECO:0007669"/>
    <property type="project" value="UniProtKB-KW"/>
</dbReference>
<dbReference type="SUPFAM" id="SSF56672">
    <property type="entry name" value="DNA/RNA polymerases"/>
    <property type="match status" value="1"/>
</dbReference>
<dbReference type="InterPro" id="IPR041577">
    <property type="entry name" value="RT_RNaseH_2"/>
</dbReference>
<dbReference type="CDD" id="cd09274">
    <property type="entry name" value="RNase_HI_RT_Ty3"/>
    <property type="match status" value="1"/>
</dbReference>
<keyword evidence="5" id="KW-1185">Reference proteome</keyword>
<dbReference type="AlphaFoldDB" id="A0A151RGP9"/>
<dbReference type="Pfam" id="PF17919">
    <property type="entry name" value="RT_RNaseH_2"/>
    <property type="match status" value="1"/>
</dbReference>
<feature type="domain" description="Reverse transcriptase" evidence="2">
    <location>
        <begin position="77"/>
        <end position="134"/>
    </location>
</feature>
<dbReference type="Gene3D" id="3.10.10.10">
    <property type="entry name" value="HIV Type 1 Reverse Transcriptase, subunit A, domain 1"/>
    <property type="match status" value="1"/>
</dbReference>
<reference evidence="4" key="1">
    <citation type="journal article" date="2012" name="Nat. Biotechnol.">
        <title>Draft genome sequence of pigeonpea (Cajanus cajan), an orphan legume crop of resource-poor farmers.</title>
        <authorList>
            <person name="Varshney R.K."/>
            <person name="Chen W."/>
            <person name="Li Y."/>
            <person name="Bharti A.K."/>
            <person name="Saxena R.K."/>
            <person name="Schlueter J.A."/>
            <person name="Donoghue M.T."/>
            <person name="Azam S."/>
            <person name="Fan G."/>
            <person name="Whaley A.M."/>
            <person name="Farmer A.D."/>
            <person name="Sheridan J."/>
            <person name="Iwata A."/>
            <person name="Tuteja R."/>
            <person name="Penmetsa R.V."/>
            <person name="Wu W."/>
            <person name="Upadhyaya H.D."/>
            <person name="Yang S.P."/>
            <person name="Shah T."/>
            <person name="Saxena K.B."/>
            <person name="Michael T."/>
            <person name="McCombie W.R."/>
            <person name="Yang B."/>
            <person name="Zhang G."/>
            <person name="Yang H."/>
            <person name="Wang J."/>
            <person name="Spillane C."/>
            <person name="Cook D.R."/>
            <person name="May G.D."/>
            <person name="Xu X."/>
            <person name="Jackson S.A."/>
        </authorList>
    </citation>
    <scope>NUCLEOTIDE SEQUENCE [LARGE SCALE GENOMIC DNA]</scope>
</reference>
<dbReference type="InterPro" id="IPR043502">
    <property type="entry name" value="DNA/RNA_pol_sf"/>
</dbReference>
<evidence type="ECO:0000259" key="2">
    <source>
        <dbReference type="Pfam" id="PF00078"/>
    </source>
</evidence>
<dbReference type="InterPro" id="IPR050951">
    <property type="entry name" value="Retrovirus_Pol_polyprotein"/>
</dbReference>